<reference evidence="2" key="1">
    <citation type="submission" date="2023-06" db="EMBL/GenBank/DDBJ databases">
        <authorList>
            <person name="Delattre M."/>
        </authorList>
    </citation>
    <scope>NUCLEOTIDE SEQUENCE</scope>
    <source>
        <strain evidence="2">AF72</strain>
    </source>
</reference>
<comment type="caution">
    <text evidence="2">The sequence shown here is derived from an EMBL/GenBank/DDBJ whole genome shotgun (WGS) entry which is preliminary data.</text>
</comment>
<keyword evidence="3" id="KW-1185">Reference proteome</keyword>
<gene>
    <name evidence="2" type="ORF">MSPICULIGERA_LOCUS17591</name>
</gene>
<sequence length="417" mass="46529">MARKRHPANEGATDPVVEKPRNRGKEEPQKGAEGNSGKRAQREGYERTPRHRYTTMNSGDQGRPQTLNPASHLERELLGRRRDGVNRREARQTLLHQLIWTDPDTVKKMGDGKWAVLVASTETHGATPRQIWGRTFENGQVVEQVVIVVQRGDADTPIPTREQLNDGELPTQVIYWEPTAINDINTTCATIAKFSASCWKEMLLVPACQLQLFTDFFHWMKETRDNLYRRDTQSIRLDRLMCIEDVVQVIGDSANGRTTEQKETTVAGVPINPNTRLFMANACDFAIRSLRAASIGVLLIGPEDGDVVCEQDNHQRHPPPPHGPPGFPRIQPPFGNPFMQMPMADGGEYHGNDDGAAIEEHGTSAEVLRAVSAWLDANDTIGAEIEDMTPFPEVENPIHALLGRPLVEYSIPYLSGL</sequence>
<dbReference type="Proteomes" id="UP001177023">
    <property type="component" value="Unassembled WGS sequence"/>
</dbReference>
<protein>
    <submittedName>
        <fullName evidence="2">Uncharacterized protein</fullName>
    </submittedName>
</protein>
<dbReference type="AlphaFoldDB" id="A0AA36D3Y5"/>
<feature type="compositionally biased region" description="Polar residues" evidence="1">
    <location>
        <begin position="54"/>
        <end position="69"/>
    </location>
</feature>
<accession>A0AA36D3Y5</accession>
<feature type="region of interest" description="Disordered" evidence="1">
    <location>
        <begin position="1"/>
        <end position="71"/>
    </location>
</feature>
<evidence type="ECO:0000313" key="2">
    <source>
        <dbReference type="EMBL" id="CAJ0579372.1"/>
    </source>
</evidence>
<proteinExistence type="predicted"/>
<evidence type="ECO:0000313" key="3">
    <source>
        <dbReference type="Proteomes" id="UP001177023"/>
    </source>
</evidence>
<feature type="compositionally biased region" description="Basic and acidic residues" evidence="1">
    <location>
        <begin position="16"/>
        <end position="30"/>
    </location>
</feature>
<organism evidence="2 3">
    <name type="scientific">Mesorhabditis spiculigera</name>
    <dbReference type="NCBI Taxonomy" id="96644"/>
    <lineage>
        <taxon>Eukaryota</taxon>
        <taxon>Metazoa</taxon>
        <taxon>Ecdysozoa</taxon>
        <taxon>Nematoda</taxon>
        <taxon>Chromadorea</taxon>
        <taxon>Rhabditida</taxon>
        <taxon>Rhabditina</taxon>
        <taxon>Rhabditomorpha</taxon>
        <taxon>Rhabditoidea</taxon>
        <taxon>Rhabditidae</taxon>
        <taxon>Mesorhabditinae</taxon>
        <taxon>Mesorhabditis</taxon>
    </lineage>
</organism>
<feature type="non-terminal residue" evidence="2">
    <location>
        <position position="417"/>
    </location>
</feature>
<name>A0AA36D3Y5_9BILA</name>
<evidence type="ECO:0000256" key="1">
    <source>
        <dbReference type="SAM" id="MobiDB-lite"/>
    </source>
</evidence>
<dbReference type="EMBL" id="CATQJA010002656">
    <property type="protein sequence ID" value="CAJ0579372.1"/>
    <property type="molecule type" value="Genomic_DNA"/>
</dbReference>